<accession>A0A5N5EUR7</accession>
<dbReference type="EMBL" id="SMOL01000781">
    <property type="protein sequence ID" value="KAB2594758.1"/>
    <property type="molecule type" value="Genomic_DNA"/>
</dbReference>
<sequence>MARPMPLESNCPSGCVWIRVPGMEVGLIMASDSETTFEVKLVNNLRFAKKEEVSFVCFSLGERREPFSAIRACSLAFSGS</sequence>
<proteinExistence type="predicted"/>
<reference evidence="2" key="2">
    <citation type="submission" date="2019-10" db="EMBL/GenBank/DDBJ databases">
        <title>A de novo genome assembly of a pear dwarfing rootstock.</title>
        <authorList>
            <person name="Wang F."/>
            <person name="Wang J."/>
            <person name="Li S."/>
            <person name="Zhang Y."/>
            <person name="Fang M."/>
            <person name="Ma L."/>
            <person name="Zhao Y."/>
            <person name="Jiang S."/>
        </authorList>
    </citation>
    <scope>NUCLEOTIDE SEQUENCE [LARGE SCALE GENOMIC DNA]</scope>
</reference>
<evidence type="ECO:0000313" key="2">
    <source>
        <dbReference type="Proteomes" id="UP000327157"/>
    </source>
</evidence>
<reference evidence="1 2" key="3">
    <citation type="submission" date="2019-11" db="EMBL/GenBank/DDBJ databases">
        <title>A de novo genome assembly of a pear dwarfing rootstock.</title>
        <authorList>
            <person name="Wang F."/>
            <person name="Wang J."/>
            <person name="Li S."/>
            <person name="Zhang Y."/>
            <person name="Fang M."/>
            <person name="Ma L."/>
            <person name="Zhao Y."/>
            <person name="Jiang S."/>
        </authorList>
    </citation>
    <scope>NUCLEOTIDE SEQUENCE [LARGE SCALE GENOMIC DNA]</scope>
    <source>
        <strain evidence="1">S2</strain>
        <tissue evidence="1">Leaf</tissue>
    </source>
</reference>
<organism evidence="1 2">
    <name type="scientific">Pyrus ussuriensis x Pyrus communis</name>
    <dbReference type="NCBI Taxonomy" id="2448454"/>
    <lineage>
        <taxon>Eukaryota</taxon>
        <taxon>Viridiplantae</taxon>
        <taxon>Streptophyta</taxon>
        <taxon>Embryophyta</taxon>
        <taxon>Tracheophyta</taxon>
        <taxon>Spermatophyta</taxon>
        <taxon>Magnoliopsida</taxon>
        <taxon>eudicotyledons</taxon>
        <taxon>Gunneridae</taxon>
        <taxon>Pentapetalae</taxon>
        <taxon>rosids</taxon>
        <taxon>fabids</taxon>
        <taxon>Rosales</taxon>
        <taxon>Rosaceae</taxon>
        <taxon>Amygdaloideae</taxon>
        <taxon>Maleae</taxon>
        <taxon>Pyrus</taxon>
    </lineage>
</organism>
<keyword evidence="2" id="KW-1185">Reference proteome</keyword>
<protein>
    <submittedName>
        <fullName evidence="1">Uncharacterized protein</fullName>
    </submittedName>
</protein>
<gene>
    <name evidence="1" type="ORF">D8674_030208</name>
</gene>
<reference evidence="1 2" key="1">
    <citation type="submission" date="2019-09" db="EMBL/GenBank/DDBJ databases">
        <authorList>
            <person name="Ou C."/>
        </authorList>
    </citation>
    <scope>NUCLEOTIDE SEQUENCE [LARGE SCALE GENOMIC DNA]</scope>
    <source>
        <strain evidence="1">S2</strain>
        <tissue evidence="1">Leaf</tissue>
    </source>
</reference>
<dbReference type="Proteomes" id="UP000327157">
    <property type="component" value="Chromosome 7"/>
</dbReference>
<dbReference type="AlphaFoldDB" id="A0A5N5EUR7"/>
<name>A0A5N5EUR7_9ROSA</name>
<evidence type="ECO:0000313" key="1">
    <source>
        <dbReference type="EMBL" id="KAB2594758.1"/>
    </source>
</evidence>
<comment type="caution">
    <text evidence="1">The sequence shown here is derived from an EMBL/GenBank/DDBJ whole genome shotgun (WGS) entry which is preliminary data.</text>
</comment>